<feature type="transmembrane region" description="Helical" evidence="1">
    <location>
        <begin position="56"/>
        <end position="75"/>
    </location>
</feature>
<keyword evidence="1" id="KW-1133">Transmembrane helix</keyword>
<evidence type="ECO:0000313" key="3">
    <source>
        <dbReference type="Proteomes" id="UP000569951"/>
    </source>
</evidence>
<gene>
    <name evidence="2" type="ORF">HNR42_002575</name>
</gene>
<keyword evidence="1" id="KW-0812">Transmembrane</keyword>
<protein>
    <submittedName>
        <fullName evidence="2">Uncharacterized protein</fullName>
    </submittedName>
</protein>
<dbReference type="AlphaFoldDB" id="A0A841I4B2"/>
<dbReference type="RefSeq" id="WP_183987885.1">
    <property type="nucleotide sequence ID" value="NZ_JACHHG010000009.1"/>
</dbReference>
<evidence type="ECO:0000313" key="2">
    <source>
        <dbReference type="EMBL" id="MBB6099139.1"/>
    </source>
</evidence>
<dbReference type="Proteomes" id="UP000569951">
    <property type="component" value="Unassembled WGS sequence"/>
</dbReference>
<keyword evidence="3" id="KW-1185">Reference proteome</keyword>
<name>A0A841I4B2_9DEIO</name>
<organism evidence="2 3">
    <name type="scientific">Deinobacterium chartae</name>
    <dbReference type="NCBI Taxonomy" id="521158"/>
    <lineage>
        <taxon>Bacteria</taxon>
        <taxon>Thermotogati</taxon>
        <taxon>Deinococcota</taxon>
        <taxon>Deinococci</taxon>
        <taxon>Deinococcales</taxon>
        <taxon>Deinococcaceae</taxon>
        <taxon>Deinobacterium</taxon>
    </lineage>
</organism>
<dbReference type="EMBL" id="JACHHG010000009">
    <property type="protein sequence ID" value="MBB6099139.1"/>
    <property type="molecule type" value="Genomic_DNA"/>
</dbReference>
<comment type="caution">
    <text evidence="2">The sequence shown here is derived from an EMBL/GenBank/DDBJ whole genome shotgun (WGS) entry which is preliminary data.</text>
</comment>
<proteinExistence type="predicted"/>
<evidence type="ECO:0000256" key="1">
    <source>
        <dbReference type="SAM" id="Phobius"/>
    </source>
</evidence>
<reference evidence="2 3" key="1">
    <citation type="submission" date="2020-08" db="EMBL/GenBank/DDBJ databases">
        <title>Genomic Encyclopedia of Type Strains, Phase IV (KMG-IV): sequencing the most valuable type-strain genomes for metagenomic binning, comparative biology and taxonomic classification.</title>
        <authorList>
            <person name="Goeker M."/>
        </authorList>
    </citation>
    <scope>NUCLEOTIDE SEQUENCE [LARGE SCALE GENOMIC DNA]</scope>
    <source>
        <strain evidence="2 3">DSM 21458</strain>
    </source>
</reference>
<accession>A0A841I4B2</accession>
<sequence>MIFLTLLLGALSLAAVPLSIAAFAGLNTAAPDLLRLLGALEATLAGRVGLAGLEPFWRGLLYMGASALLMALSVWSKPRRRR</sequence>
<keyword evidence="1" id="KW-0472">Membrane</keyword>